<dbReference type="AlphaFoldDB" id="A0A147BF95"/>
<sequence length="118" mass="13555">MHTPVICLVSFLTAWIDSELEITLILRKPNGRLKPMPRLFIIDHATFVKNGLVVQTENGTCDATLCIYVRKYILLVPTFYIKLTASLGKTCQETTIPLLDVTVHWLCFKYCQVLRQQQ</sequence>
<organism evidence="2">
    <name type="scientific">Ixodes ricinus</name>
    <name type="common">Common tick</name>
    <name type="synonym">Acarus ricinus</name>
    <dbReference type="NCBI Taxonomy" id="34613"/>
    <lineage>
        <taxon>Eukaryota</taxon>
        <taxon>Metazoa</taxon>
        <taxon>Ecdysozoa</taxon>
        <taxon>Arthropoda</taxon>
        <taxon>Chelicerata</taxon>
        <taxon>Arachnida</taxon>
        <taxon>Acari</taxon>
        <taxon>Parasitiformes</taxon>
        <taxon>Ixodida</taxon>
        <taxon>Ixodoidea</taxon>
        <taxon>Ixodidae</taxon>
        <taxon>Ixodinae</taxon>
        <taxon>Ixodes</taxon>
    </lineage>
</organism>
<protein>
    <recommendedName>
        <fullName evidence="3">Secreted protein</fullName>
    </recommendedName>
</protein>
<reference evidence="2" key="1">
    <citation type="journal article" date="2018" name="PLoS Negl. Trop. Dis.">
        <title>Sialome diversity of ticks revealed by RNAseq of single tick salivary glands.</title>
        <authorList>
            <person name="Perner J."/>
            <person name="Kropackova S."/>
            <person name="Kopacek P."/>
            <person name="Ribeiro J.M."/>
        </authorList>
    </citation>
    <scope>NUCLEOTIDE SEQUENCE</scope>
    <source>
        <strain evidence="2">Siblings of single egg batch collected in Ceske Budejovice</strain>
        <tissue evidence="2">Salivary glands</tissue>
    </source>
</reference>
<evidence type="ECO:0008006" key="3">
    <source>
        <dbReference type="Google" id="ProtNLM"/>
    </source>
</evidence>
<feature type="signal peptide" evidence="1">
    <location>
        <begin position="1"/>
        <end position="18"/>
    </location>
</feature>
<evidence type="ECO:0000256" key="1">
    <source>
        <dbReference type="SAM" id="SignalP"/>
    </source>
</evidence>
<evidence type="ECO:0000313" key="2">
    <source>
        <dbReference type="EMBL" id="JAR89456.1"/>
    </source>
</evidence>
<feature type="chain" id="PRO_5007542156" description="Secreted protein" evidence="1">
    <location>
        <begin position="19"/>
        <end position="118"/>
    </location>
</feature>
<dbReference type="EMBL" id="GEGO01005948">
    <property type="protein sequence ID" value="JAR89456.1"/>
    <property type="molecule type" value="Transcribed_RNA"/>
</dbReference>
<name>A0A147BF95_IXORI</name>
<keyword evidence="1" id="KW-0732">Signal</keyword>
<proteinExistence type="predicted"/>
<accession>A0A147BF95</accession>